<dbReference type="Pfam" id="PF03473">
    <property type="entry name" value="MOSC"/>
    <property type="match status" value="1"/>
</dbReference>
<dbReference type="InterPro" id="IPR005302">
    <property type="entry name" value="MoCF_Sase_C"/>
</dbReference>
<dbReference type="InterPro" id="IPR011037">
    <property type="entry name" value="Pyrv_Knase-like_insert_dom_sf"/>
</dbReference>
<dbReference type="InterPro" id="IPR052353">
    <property type="entry name" value="Benzoxazolinone_Detox_Enz"/>
</dbReference>
<dbReference type="GO" id="GO:0003824">
    <property type="term" value="F:catalytic activity"/>
    <property type="evidence" value="ECO:0007669"/>
    <property type="project" value="InterPro"/>
</dbReference>
<sequence length="221" mass="24609">MSNHDKYLLKNFSIGLPKIMTYENEKQVETAICKEAVIEAFLTKNGFVGDGVADLKNHGGPDRAVCVYPFEHYALWEKEFGITLPKSTFGENITVTNMLEADVCIGDIYKLGDAVIQITQGRVPCSTINKRVGLPLIMKRMVETGFTGYLCRVLEEGNVCADSKITLIEKHPKAISVLFGNEVYFRRAKDAEAMKTLLSVEELAGEWKGYMTNRLAKLASS</sequence>
<dbReference type="PROSITE" id="PS51340">
    <property type="entry name" value="MOSC"/>
    <property type="match status" value="1"/>
</dbReference>
<proteinExistence type="predicted"/>
<dbReference type="GO" id="GO:0030151">
    <property type="term" value="F:molybdenum ion binding"/>
    <property type="evidence" value="ECO:0007669"/>
    <property type="project" value="InterPro"/>
</dbReference>
<dbReference type="Gene3D" id="2.40.33.20">
    <property type="entry name" value="PK beta-barrel domain-like"/>
    <property type="match status" value="1"/>
</dbReference>
<dbReference type="Proteomes" id="UP000247416">
    <property type="component" value="Unassembled WGS sequence"/>
</dbReference>
<reference evidence="2 3" key="1">
    <citation type="submission" date="2018-06" db="EMBL/GenBank/DDBJ databases">
        <title>Genomic Encyclopedia of Archaeal and Bacterial Type Strains, Phase II (KMG-II): from individual species to whole genera.</title>
        <authorList>
            <person name="Goeker M."/>
        </authorList>
    </citation>
    <scope>NUCLEOTIDE SEQUENCE [LARGE SCALE GENOMIC DNA]</scope>
    <source>
        <strain evidence="2 3">KACC 16626</strain>
    </source>
</reference>
<dbReference type="PANTHER" id="PTHR30212:SF2">
    <property type="entry name" value="PROTEIN YIIM"/>
    <property type="match status" value="1"/>
</dbReference>
<evidence type="ECO:0000313" key="3">
    <source>
        <dbReference type="Proteomes" id="UP000247416"/>
    </source>
</evidence>
<dbReference type="InterPro" id="IPR005163">
    <property type="entry name" value="Tri_helical_YiiM-like"/>
</dbReference>
<gene>
    <name evidence="2" type="ORF">BJ095_10544</name>
</gene>
<evidence type="ECO:0000313" key="2">
    <source>
        <dbReference type="EMBL" id="PYF07254.1"/>
    </source>
</evidence>
<dbReference type="EMBL" id="QJTJ01000005">
    <property type="protein sequence ID" value="PYF07254.1"/>
    <property type="molecule type" value="Genomic_DNA"/>
</dbReference>
<dbReference type="PANTHER" id="PTHR30212">
    <property type="entry name" value="PROTEIN YIIM"/>
    <property type="match status" value="1"/>
</dbReference>
<dbReference type="GO" id="GO:0030170">
    <property type="term" value="F:pyridoxal phosphate binding"/>
    <property type="evidence" value="ECO:0007669"/>
    <property type="project" value="InterPro"/>
</dbReference>
<dbReference type="Pfam" id="PF03475">
    <property type="entry name" value="YiiM_3-alpha"/>
    <property type="match status" value="1"/>
</dbReference>
<name>A0A318TRM4_9BACL</name>
<dbReference type="SUPFAM" id="SSF50800">
    <property type="entry name" value="PK beta-barrel domain-like"/>
    <property type="match status" value="1"/>
</dbReference>
<feature type="domain" description="MOSC" evidence="1">
    <location>
        <begin position="30"/>
        <end position="168"/>
    </location>
</feature>
<comment type="caution">
    <text evidence="2">The sequence shown here is derived from an EMBL/GenBank/DDBJ whole genome shotgun (WGS) entry which is preliminary data.</text>
</comment>
<accession>A0A318TRM4</accession>
<evidence type="ECO:0000259" key="1">
    <source>
        <dbReference type="PROSITE" id="PS51340"/>
    </source>
</evidence>
<dbReference type="AlphaFoldDB" id="A0A318TRM4"/>
<keyword evidence="3" id="KW-1185">Reference proteome</keyword>
<organism evidence="2 3">
    <name type="scientific">Ureibacillus chungkukjangi</name>
    <dbReference type="NCBI Taxonomy" id="1202712"/>
    <lineage>
        <taxon>Bacteria</taxon>
        <taxon>Bacillati</taxon>
        <taxon>Bacillota</taxon>
        <taxon>Bacilli</taxon>
        <taxon>Bacillales</taxon>
        <taxon>Caryophanaceae</taxon>
        <taxon>Ureibacillus</taxon>
    </lineage>
</organism>
<protein>
    <submittedName>
        <fullName evidence="2">MOSC domain-containing protein YiiM</fullName>
    </submittedName>
</protein>